<sequence>MSRAIAVTPRNEVAGHFGKAAAFLVFDKQGQLVTTLENTGSREIGCKHKKRLQRQLSDLGVSEITLGNVGKRSLARLLQAGFSVTRVPVRSQVSAVLGGSIVGELLTSPEQGRPCKREKGDCGCGCGSKKKPAPVKIGTAMNTKLSLSGLTKVGGLKL</sequence>
<comment type="caution">
    <text evidence="3">The sequence shown here is derived from an EMBL/GenBank/DDBJ whole genome shotgun (WGS) entry which is preliminary data.</text>
</comment>
<gene>
    <name evidence="3" type="ORF">BIT28_28295</name>
</gene>
<dbReference type="AlphaFoldDB" id="A0A1Q9GTV4"/>
<evidence type="ECO:0000259" key="2">
    <source>
        <dbReference type="Pfam" id="PF02579"/>
    </source>
</evidence>
<dbReference type="STRING" id="1903952.BIT28_28295"/>
<dbReference type="SUPFAM" id="SSF53146">
    <property type="entry name" value="Nitrogenase accessory factor-like"/>
    <property type="match status" value="1"/>
</dbReference>
<dbReference type="Proteomes" id="UP000186905">
    <property type="component" value="Unassembled WGS sequence"/>
</dbReference>
<dbReference type="Pfam" id="PF02579">
    <property type="entry name" value="Nitro_FeMo-Co"/>
    <property type="match status" value="1"/>
</dbReference>
<dbReference type="InterPro" id="IPR036105">
    <property type="entry name" value="DiNase_FeMo-co_biosyn_sf"/>
</dbReference>
<proteinExistence type="predicted"/>
<name>A0A1Q9GTV4_9GAMM</name>
<dbReference type="Gene3D" id="3.30.420.130">
    <property type="entry name" value="Dinitrogenase iron-molybdenum cofactor biosynthesis domain"/>
    <property type="match status" value="1"/>
</dbReference>
<dbReference type="InterPro" id="IPR003731">
    <property type="entry name" value="Di-Nase_FeMo-co_biosynth"/>
</dbReference>
<dbReference type="EMBL" id="MJIL01000055">
    <property type="protein sequence ID" value="OLQ78525.1"/>
    <property type="molecule type" value="Genomic_DNA"/>
</dbReference>
<organism evidence="3 4">
    <name type="scientific">Photobacterium proteolyticum</name>
    <dbReference type="NCBI Taxonomy" id="1903952"/>
    <lineage>
        <taxon>Bacteria</taxon>
        <taxon>Pseudomonadati</taxon>
        <taxon>Pseudomonadota</taxon>
        <taxon>Gammaproteobacteria</taxon>
        <taxon>Vibrionales</taxon>
        <taxon>Vibrionaceae</taxon>
        <taxon>Photobacterium</taxon>
    </lineage>
</organism>
<dbReference type="RefSeq" id="WP_075763119.1">
    <property type="nucleotide sequence ID" value="NZ_MJIL01000055.1"/>
</dbReference>
<feature type="domain" description="Dinitrogenase iron-molybdenum cofactor biosynthesis" evidence="2">
    <location>
        <begin position="11"/>
        <end position="97"/>
    </location>
</feature>
<evidence type="ECO:0000313" key="4">
    <source>
        <dbReference type="Proteomes" id="UP000186905"/>
    </source>
</evidence>
<keyword evidence="4" id="KW-1185">Reference proteome</keyword>
<dbReference type="OrthoDB" id="6215304at2"/>
<evidence type="ECO:0000313" key="3">
    <source>
        <dbReference type="EMBL" id="OLQ78525.1"/>
    </source>
</evidence>
<accession>A0A1Q9GTV4</accession>
<protein>
    <recommendedName>
        <fullName evidence="2">Dinitrogenase iron-molybdenum cofactor biosynthesis domain-containing protein</fullName>
    </recommendedName>
</protein>
<keyword evidence="1" id="KW-0535">Nitrogen fixation</keyword>
<evidence type="ECO:0000256" key="1">
    <source>
        <dbReference type="ARBA" id="ARBA00023231"/>
    </source>
</evidence>
<reference evidence="3 4" key="1">
    <citation type="submission" date="2016-09" db="EMBL/GenBank/DDBJ databases">
        <title>Photobacterium proteolyticum sp. nov. a protease producing bacterium isolated from ocean sediments of Laizhou Bay.</title>
        <authorList>
            <person name="Li Y."/>
        </authorList>
    </citation>
    <scope>NUCLEOTIDE SEQUENCE [LARGE SCALE GENOMIC DNA]</scope>
    <source>
        <strain evidence="3 4">13-12</strain>
    </source>
</reference>